<dbReference type="CDD" id="cd01948">
    <property type="entry name" value="EAL"/>
    <property type="match status" value="1"/>
</dbReference>
<dbReference type="Gene3D" id="3.20.20.450">
    <property type="entry name" value="EAL domain"/>
    <property type="match status" value="1"/>
</dbReference>
<dbReference type="RefSeq" id="WP_090681687.1">
    <property type="nucleotide sequence ID" value="NZ_CADERL010000003.1"/>
</dbReference>
<dbReference type="GO" id="GO:0071111">
    <property type="term" value="F:cyclic-guanylate-specific phosphodiesterase activity"/>
    <property type="evidence" value="ECO:0007669"/>
    <property type="project" value="InterPro"/>
</dbReference>
<dbReference type="SMART" id="SM00052">
    <property type="entry name" value="EAL"/>
    <property type="match status" value="1"/>
</dbReference>
<dbReference type="PANTHER" id="PTHR33121">
    <property type="entry name" value="CYCLIC DI-GMP PHOSPHODIESTERASE PDEF"/>
    <property type="match status" value="1"/>
</dbReference>
<dbReference type="EMBL" id="FNCJ01000001">
    <property type="protein sequence ID" value="SDF95755.1"/>
    <property type="molecule type" value="Genomic_DNA"/>
</dbReference>
<dbReference type="Proteomes" id="UP000199706">
    <property type="component" value="Unassembled WGS sequence"/>
</dbReference>
<dbReference type="OrthoDB" id="9813903at2"/>
<name>A0A1G7QBE1_9BURK</name>
<protein>
    <submittedName>
        <fullName evidence="2">EAL domain, c-di-GMP-specific phosphodiesterase class I (Or its enzymatically inactive variant)</fullName>
    </submittedName>
</protein>
<evidence type="ECO:0000313" key="3">
    <source>
        <dbReference type="Proteomes" id="UP000199706"/>
    </source>
</evidence>
<dbReference type="InterPro" id="IPR050706">
    <property type="entry name" value="Cyclic-di-GMP_PDE-like"/>
</dbReference>
<evidence type="ECO:0000259" key="1">
    <source>
        <dbReference type="PROSITE" id="PS50883"/>
    </source>
</evidence>
<dbReference type="InterPro" id="IPR035919">
    <property type="entry name" value="EAL_sf"/>
</dbReference>
<dbReference type="SUPFAM" id="SSF141868">
    <property type="entry name" value="EAL domain-like"/>
    <property type="match status" value="1"/>
</dbReference>
<reference evidence="2 3" key="1">
    <citation type="submission" date="2016-10" db="EMBL/GenBank/DDBJ databases">
        <authorList>
            <person name="de Groot N.N."/>
        </authorList>
    </citation>
    <scope>NUCLEOTIDE SEQUENCE [LARGE SCALE GENOMIC DNA]</scope>
    <source>
        <strain evidence="2 3">LMG 2247</strain>
    </source>
</reference>
<feature type="domain" description="EAL" evidence="1">
    <location>
        <begin position="36"/>
        <end position="285"/>
    </location>
</feature>
<sequence length="285" mass="31248">MHLVQSNDQSARQRPTAYAANVMDKQKSRMSDGHIGDGLANRISQGLRAGEFHMMYQGVYHVGTGWLSRAEAQVRWMHPQYGLLLPGVFMSQLEQSDVAHQMSCFMVERTCHELSVCLAQGLKPCPVSLSVYPFVAMSEGFATDIREIARSYGVAPNLLEIELPESEDAARVLSVRVLTEALRDLGVGISYGEFGAGRASLASLGALDMDTVKLAREWVASVPDEPRSCKVVEGLLALFETLDVRVVVSGVETEEQARWLGRWGGALAQGGFYSRPVRELAGMLE</sequence>
<proteinExistence type="predicted"/>
<gene>
    <name evidence="2" type="ORF">SAMN05216466_101689</name>
</gene>
<evidence type="ECO:0000313" key="2">
    <source>
        <dbReference type="EMBL" id="SDF95755.1"/>
    </source>
</evidence>
<accession>A0A1G7QBE1</accession>
<organism evidence="2 3">
    <name type="scientific">Paraburkholderia phenazinium</name>
    <dbReference type="NCBI Taxonomy" id="60549"/>
    <lineage>
        <taxon>Bacteria</taxon>
        <taxon>Pseudomonadati</taxon>
        <taxon>Pseudomonadota</taxon>
        <taxon>Betaproteobacteria</taxon>
        <taxon>Burkholderiales</taxon>
        <taxon>Burkholderiaceae</taxon>
        <taxon>Paraburkholderia</taxon>
    </lineage>
</organism>
<dbReference type="PANTHER" id="PTHR33121:SF70">
    <property type="entry name" value="SIGNALING PROTEIN YKOW"/>
    <property type="match status" value="1"/>
</dbReference>
<dbReference type="Pfam" id="PF00563">
    <property type="entry name" value="EAL"/>
    <property type="match status" value="1"/>
</dbReference>
<dbReference type="AlphaFoldDB" id="A0A1G7QBE1"/>
<dbReference type="InterPro" id="IPR001633">
    <property type="entry name" value="EAL_dom"/>
</dbReference>
<dbReference type="PROSITE" id="PS50883">
    <property type="entry name" value="EAL"/>
    <property type="match status" value="1"/>
</dbReference>